<evidence type="ECO:0000313" key="5">
    <source>
        <dbReference type="Proteomes" id="UP001287059"/>
    </source>
</evidence>
<dbReference type="SUPFAM" id="SSF56091">
    <property type="entry name" value="DNA ligase/mRNA capping enzyme, catalytic domain"/>
    <property type="match status" value="1"/>
</dbReference>
<evidence type="ECO:0000256" key="2">
    <source>
        <dbReference type="ARBA" id="ARBA00022598"/>
    </source>
</evidence>
<dbReference type="Gene3D" id="3.30.1490.70">
    <property type="match status" value="1"/>
</dbReference>
<dbReference type="Gene3D" id="3.30.470.30">
    <property type="entry name" value="DNA ligase/mRNA capping enzyme"/>
    <property type="match status" value="1"/>
</dbReference>
<dbReference type="InterPro" id="IPR012310">
    <property type="entry name" value="DNA_ligase_ATP-dep_cent"/>
</dbReference>
<dbReference type="CDD" id="cd07906">
    <property type="entry name" value="Adenylation_DNA_ligase_LigD_LigC"/>
    <property type="match status" value="1"/>
</dbReference>
<keyword evidence="2 4" id="KW-0436">Ligase</keyword>
<gene>
    <name evidence="4" type="ORF">RFN28_11380</name>
</gene>
<dbReference type="RefSeq" id="WP_320287432.1">
    <property type="nucleotide sequence ID" value="NZ_JAVIIW010000010.1"/>
</dbReference>
<organism evidence="4 5">
    <name type="scientific">Mesorhizobium album</name>
    <dbReference type="NCBI Taxonomy" id="3072314"/>
    <lineage>
        <taxon>Bacteria</taxon>
        <taxon>Pseudomonadati</taxon>
        <taxon>Pseudomonadota</taxon>
        <taxon>Alphaproteobacteria</taxon>
        <taxon>Hyphomicrobiales</taxon>
        <taxon>Phyllobacteriaceae</taxon>
        <taxon>Mesorhizobium</taxon>
    </lineage>
</organism>
<reference evidence="4 5" key="1">
    <citation type="submission" date="2023-08" db="EMBL/GenBank/DDBJ databases">
        <title>Implementing the SeqCode for naming new Mesorhizobium species isolated from Vachellia karroo root nodules.</title>
        <authorList>
            <person name="Van Lill M."/>
        </authorList>
    </citation>
    <scope>NUCLEOTIDE SEQUENCE [LARGE SCALE GENOMIC DNA]</scope>
    <source>
        <strain evidence="4 5">VK24D</strain>
    </source>
</reference>
<dbReference type="Pfam" id="PF01068">
    <property type="entry name" value="DNA_ligase_A_M"/>
    <property type="match status" value="1"/>
</dbReference>
<evidence type="ECO:0000259" key="3">
    <source>
        <dbReference type="Pfam" id="PF01068"/>
    </source>
</evidence>
<dbReference type="EMBL" id="JAVIIW010000010">
    <property type="protein sequence ID" value="MDX8479072.1"/>
    <property type="molecule type" value="Genomic_DNA"/>
</dbReference>
<dbReference type="GO" id="GO:0016874">
    <property type="term" value="F:ligase activity"/>
    <property type="evidence" value="ECO:0007669"/>
    <property type="project" value="UniProtKB-KW"/>
</dbReference>
<name>A0ABU4XWK6_9HYPH</name>
<proteinExistence type="inferred from homology"/>
<evidence type="ECO:0000313" key="4">
    <source>
        <dbReference type="EMBL" id="MDX8479072.1"/>
    </source>
</evidence>
<accession>A0ABU4XWK6</accession>
<sequence>MRKPVGGARLSFIRPMEPELVEQPPKGDGWSHEVKFDGYRTQLIKDADGIRLYTKTGVDWTTKYRPLAAEAKSIEAEGFIIEGETIVTNEAGLSDFHALRSAITRRPQDLYLVAFDLLHLNGHDLRDMVLKDRLEILQALILAGGHIQFSEALPGTGDAVFHLACEAGLEGIVSKRLDSVYRSGATMNWRKIKCYVEKEMDIVGVKRESGKPAMVLMADNGRYMGGAFVTFKADKRQALWDRVQGKAGALPPKGMAKEKAEWLKPGLVGRVKFLKGEEKLRHASLKDFWERS</sequence>
<keyword evidence="5" id="KW-1185">Reference proteome</keyword>
<dbReference type="PANTHER" id="PTHR45674:SF4">
    <property type="entry name" value="DNA LIGASE 1"/>
    <property type="match status" value="1"/>
</dbReference>
<dbReference type="Proteomes" id="UP001287059">
    <property type="component" value="Unassembled WGS sequence"/>
</dbReference>
<protein>
    <submittedName>
        <fullName evidence="4">ATP-dependent DNA ligase</fullName>
    </submittedName>
</protein>
<feature type="domain" description="ATP-dependent DNA ligase family profile" evidence="3">
    <location>
        <begin position="27"/>
        <end position="193"/>
    </location>
</feature>
<comment type="caution">
    <text evidence="4">The sequence shown here is derived from an EMBL/GenBank/DDBJ whole genome shotgun (WGS) entry which is preliminary data.</text>
</comment>
<dbReference type="InterPro" id="IPR050191">
    <property type="entry name" value="ATP-dep_DNA_ligase"/>
</dbReference>
<evidence type="ECO:0000256" key="1">
    <source>
        <dbReference type="ARBA" id="ARBA00007572"/>
    </source>
</evidence>
<comment type="similarity">
    <text evidence="1">Belongs to the ATP-dependent DNA ligase family.</text>
</comment>
<dbReference type="PANTHER" id="PTHR45674">
    <property type="entry name" value="DNA LIGASE 1/3 FAMILY MEMBER"/>
    <property type="match status" value="1"/>
</dbReference>